<keyword evidence="4" id="KW-1185">Reference proteome</keyword>
<dbReference type="EMBL" id="JACBZY010000001">
    <property type="protein sequence ID" value="NYH00669.1"/>
    <property type="molecule type" value="Genomic_DNA"/>
</dbReference>
<dbReference type="RefSeq" id="WP_179569617.1">
    <property type="nucleotide sequence ID" value="NZ_JACBZY010000001.1"/>
</dbReference>
<dbReference type="Gene3D" id="3.30.70.60">
    <property type="match status" value="1"/>
</dbReference>
<keyword evidence="2" id="KW-0812">Transmembrane</keyword>
<proteinExistence type="predicted"/>
<dbReference type="InterPro" id="IPR014717">
    <property type="entry name" value="Transl_elong_EF1B/ribsomal_bS6"/>
</dbReference>
<evidence type="ECO:0000313" key="3">
    <source>
        <dbReference type="EMBL" id="NYH00669.1"/>
    </source>
</evidence>
<feature type="transmembrane region" description="Helical" evidence="2">
    <location>
        <begin position="7"/>
        <end position="28"/>
    </location>
</feature>
<feature type="region of interest" description="Disordered" evidence="1">
    <location>
        <begin position="118"/>
        <end position="141"/>
    </location>
</feature>
<evidence type="ECO:0000256" key="2">
    <source>
        <dbReference type="SAM" id="Phobius"/>
    </source>
</evidence>
<name>A0A852YNC6_9MICO</name>
<evidence type="ECO:0000313" key="4">
    <source>
        <dbReference type="Proteomes" id="UP000553888"/>
    </source>
</evidence>
<keyword evidence="2" id="KW-0472">Membrane</keyword>
<reference evidence="3 4" key="1">
    <citation type="submission" date="2020-07" db="EMBL/GenBank/DDBJ databases">
        <title>Sequencing the genomes of 1000 actinobacteria strains.</title>
        <authorList>
            <person name="Klenk H.-P."/>
        </authorList>
    </citation>
    <scope>NUCLEOTIDE SEQUENCE [LARGE SCALE GENOMIC DNA]</scope>
    <source>
        <strain evidence="3 4">DSM 23141</strain>
    </source>
</reference>
<evidence type="ECO:0000256" key="1">
    <source>
        <dbReference type="SAM" id="MobiDB-lite"/>
    </source>
</evidence>
<protein>
    <submittedName>
        <fullName evidence="3">Tfp pilus assembly protein PilO</fullName>
    </submittedName>
</protein>
<dbReference type="Proteomes" id="UP000553888">
    <property type="component" value="Unassembled WGS sequence"/>
</dbReference>
<dbReference type="AlphaFoldDB" id="A0A852YNC6"/>
<organism evidence="3 4">
    <name type="scientific">Schumannella luteola</name>
    <dbReference type="NCBI Taxonomy" id="472059"/>
    <lineage>
        <taxon>Bacteria</taxon>
        <taxon>Bacillati</taxon>
        <taxon>Actinomycetota</taxon>
        <taxon>Actinomycetes</taxon>
        <taxon>Micrococcales</taxon>
        <taxon>Microbacteriaceae</taxon>
        <taxon>Schumannella</taxon>
    </lineage>
</organism>
<accession>A0A852YNC6</accession>
<comment type="caution">
    <text evidence="3">The sequence shown here is derived from an EMBL/GenBank/DDBJ whole genome shotgun (WGS) entry which is preliminary data.</text>
</comment>
<keyword evidence="2" id="KW-1133">Transmembrane helix</keyword>
<sequence>MKLDNRIWYLVTAVVCIALIAGGVFLGVQPQLGAIATASSDKANVDAQLVDLRSQISGLTEASKKKNELDEQAAEIRKKLPAGVDGAAFIAELTDISGQSGASVSSLDVSTPVAYAPPAAPAAPADPAAASASPSASPSASASATAAAPSAAAADVPLTKGAVTAANFVVIKVTIALAGTHDQVLDFIKRLQNGNRLILLTGVTLTQEESGTTTASLDGSIYALSNTVANTAPAATPANG</sequence>
<gene>
    <name evidence="3" type="ORF">BJ979_003294</name>
</gene>